<name>A0AAW2GKE1_9HYME</name>
<protein>
    <submittedName>
        <fullName evidence="2">Uncharacterized protein</fullName>
    </submittedName>
</protein>
<feature type="region of interest" description="Disordered" evidence="1">
    <location>
        <begin position="1"/>
        <end position="49"/>
    </location>
</feature>
<evidence type="ECO:0000313" key="3">
    <source>
        <dbReference type="Proteomes" id="UP001430953"/>
    </source>
</evidence>
<feature type="compositionally biased region" description="Basic and acidic residues" evidence="1">
    <location>
        <begin position="11"/>
        <end position="45"/>
    </location>
</feature>
<organism evidence="2 3">
    <name type="scientific">Cardiocondyla obscurior</name>
    <dbReference type="NCBI Taxonomy" id="286306"/>
    <lineage>
        <taxon>Eukaryota</taxon>
        <taxon>Metazoa</taxon>
        <taxon>Ecdysozoa</taxon>
        <taxon>Arthropoda</taxon>
        <taxon>Hexapoda</taxon>
        <taxon>Insecta</taxon>
        <taxon>Pterygota</taxon>
        <taxon>Neoptera</taxon>
        <taxon>Endopterygota</taxon>
        <taxon>Hymenoptera</taxon>
        <taxon>Apocrita</taxon>
        <taxon>Aculeata</taxon>
        <taxon>Formicoidea</taxon>
        <taxon>Formicidae</taxon>
        <taxon>Myrmicinae</taxon>
        <taxon>Cardiocondyla</taxon>
    </lineage>
</organism>
<accession>A0AAW2GKE1</accession>
<evidence type="ECO:0000313" key="2">
    <source>
        <dbReference type="EMBL" id="KAL0126877.1"/>
    </source>
</evidence>
<proteinExistence type="predicted"/>
<dbReference type="EMBL" id="JADYXP020000004">
    <property type="protein sequence ID" value="KAL0126877.1"/>
    <property type="molecule type" value="Genomic_DNA"/>
</dbReference>
<keyword evidence="3" id="KW-1185">Reference proteome</keyword>
<reference evidence="2 3" key="1">
    <citation type="submission" date="2023-03" db="EMBL/GenBank/DDBJ databases">
        <title>High recombination rates correlate with genetic variation in Cardiocondyla obscurior ants.</title>
        <authorList>
            <person name="Errbii M."/>
        </authorList>
    </citation>
    <scope>NUCLEOTIDE SEQUENCE [LARGE SCALE GENOMIC DNA]</scope>
    <source>
        <strain evidence="2">Alpha-2009</strain>
        <tissue evidence="2">Whole body</tissue>
    </source>
</reference>
<comment type="caution">
    <text evidence="2">The sequence shown here is derived from an EMBL/GenBank/DDBJ whole genome shotgun (WGS) entry which is preliminary data.</text>
</comment>
<sequence>MQRGCISAGENRLDGSENRSDLYSRKSRSSEAPKKRPDTPDRGRPLLENSNRCIFKRDRLIKALIGQG</sequence>
<dbReference type="Proteomes" id="UP001430953">
    <property type="component" value="Unassembled WGS sequence"/>
</dbReference>
<gene>
    <name evidence="2" type="ORF">PUN28_005319</name>
</gene>
<dbReference type="AlphaFoldDB" id="A0AAW2GKE1"/>
<evidence type="ECO:0000256" key="1">
    <source>
        <dbReference type="SAM" id="MobiDB-lite"/>
    </source>
</evidence>